<comment type="caution">
    <text evidence="1">The sequence shown here is derived from an EMBL/GenBank/DDBJ whole genome shotgun (WGS) entry which is preliminary data.</text>
</comment>
<reference evidence="1 2" key="1">
    <citation type="submission" date="2021-06" db="EMBL/GenBank/DDBJ databases">
        <title>Caerostris extrusa draft genome.</title>
        <authorList>
            <person name="Kono N."/>
            <person name="Arakawa K."/>
        </authorList>
    </citation>
    <scope>NUCLEOTIDE SEQUENCE [LARGE SCALE GENOMIC DNA]</scope>
</reference>
<gene>
    <name evidence="1" type="ORF">CEXT_255401</name>
</gene>
<sequence length="134" mass="15266">MSRHGAQSPDFNEKSKLLRRLFRRQMHLAEFCKLTEPKVRRDIFSYHDSSQKWSAGVLGLPGQAELYWPISGVKPGNNCYPEKEFRTFTLARNTMAPTVLVFNGYAHFLKASFLSESPCSRCGNGTLKAHKLEV</sequence>
<dbReference type="AlphaFoldDB" id="A0AAV4WQD1"/>
<evidence type="ECO:0000313" key="1">
    <source>
        <dbReference type="EMBL" id="GIY83760.1"/>
    </source>
</evidence>
<organism evidence="1 2">
    <name type="scientific">Caerostris extrusa</name>
    <name type="common">Bark spider</name>
    <name type="synonym">Caerostris bankana</name>
    <dbReference type="NCBI Taxonomy" id="172846"/>
    <lineage>
        <taxon>Eukaryota</taxon>
        <taxon>Metazoa</taxon>
        <taxon>Ecdysozoa</taxon>
        <taxon>Arthropoda</taxon>
        <taxon>Chelicerata</taxon>
        <taxon>Arachnida</taxon>
        <taxon>Araneae</taxon>
        <taxon>Araneomorphae</taxon>
        <taxon>Entelegynae</taxon>
        <taxon>Araneoidea</taxon>
        <taxon>Araneidae</taxon>
        <taxon>Caerostris</taxon>
    </lineage>
</organism>
<dbReference type="Proteomes" id="UP001054945">
    <property type="component" value="Unassembled WGS sequence"/>
</dbReference>
<proteinExistence type="predicted"/>
<dbReference type="EMBL" id="BPLR01016424">
    <property type="protein sequence ID" value="GIY83760.1"/>
    <property type="molecule type" value="Genomic_DNA"/>
</dbReference>
<accession>A0AAV4WQD1</accession>
<keyword evidence="2" id="KW-1185">Reference proteome</keyword>
<protein>
    <submittedName>
        <fullName evidence="1">Uncharacterized protein</fullName>
    </submittedName>
</protein>
<name>A0AAV4WQD1_CAEEX</name>
<evidence type="ECO:0000313" key="2">
    <source>
        <dbReference type="Proteomes" id="UP001054945"/>
    </source>
</evidence>